<dbReference type="PANTHER" id="PTHR20919">
    <property type="entry name" value="HOMOSERINE O-SUCCINYLTRANSFERASE"/>
    <property type="match status" value="1"/>
</dbReference>
<accession>A0A0R1LFD7</accession>
<dbReference type="InterPro" id="IPR029062">
    <property type="entry name" value="Class_I_gatase-like"/>
</dbReference>
<dbReference type="STRING" id="1423715.FD25_GL000485"/>
<comment type="catalytic activity">
    <reaction evidence="4">
        <text>L-homoserine + acetyl-CoA = O-acetyl-L-homoserine + CoA</text>
        <dbReference type="Rhea" id="RHEA:13701"/>
        <dbReference type="ChEBI" id="CHEBI:57287"/>
        <dbReference type="ChEBI" id="CHEBI:57288"/>
        <dbReference type="ChEBI" id="CHEBI:57476"/>
        <dbReference type="ChEBI" id="CHEBI:57716"/>
        <dbReference type="EC" id="2.3.1.31"/>
    </reaction>
</comment>
<dbReference type="UniPathway" id="UPA00051">
    <property type="reaction ID" value="UER00074"/>
</dbReference>
<evidence type="ECO:0000256" key="4">
    <source>
        <dbReference type="HAMAP-Rule" id="MF_00295"/>
    </source>
</evidence>
<reference evidence="6 7" key="1">
    <citation type="journal article" date="2015" name="Genome Announc.">
        <title>Expanding the biotechnology potential of lactobacilli through comparative genomics of 213 strains and associated genera.</title>
        <authorList>
            <person name="Sun Z."/>
            <person name="Harris H.M."/>
            <person name="McCann A."/>
            <person name="Guo C."/>
            <person name="Argimon S."/>
            <person name="Zhang W."/>
            <person name="Yang X."/>
            <person name="Jeffery I.B."/>
            <person name="Cooney J.C."/>
            <person name="Kagawa T.F."/>
            <person name="Liu W."/>
            <person name="Song Y."/>
            <person name="Salvetti E."/>
            <person name="Wrobel A."/>
            <person name="Rasinkangas P."/>
            <person name="Parkhill J."/>
            <person name="Rea M.C."/>
            <person name="O'Sullivan O."/>
            <person name="Ritari J."/>
            <person name="Douillard F.P."/>
            <person name="Paul Ross R."/>
            <person name="Yang R."/>
            <person name="Briner A.E."/>
            <person name="Felis G.E."/>
            <person name="de Vos W.M."/>
            <person name="Barrangou R."/>
            <person name="Klaenhammer T.R."/>
            <person name="Caufield P.W."/>
            <person name="Cui Y."/>
            <person name="Zhang H."/>
            <person name="O'Toole P.W."/>
        </authorList>
    </citation>
    <scope>NUCLEOTIDE SEQUENCE [LARGE SCALE GENOMIC DNA]</scope>
    <source>
        <strain evidence="6 7">DSM 19394</strain>
    </source>
</reference>
<evidence type="ECO:0000313" key="6">
    <source>
        <dbReference type="EMBL" id="KRK94518.1"/>
    </source>
</evidence>
<dbReference type="GO" id="GO:0004414">
    <property type="term" value="F:homoserine O-acetyltransferase activity"/>
    <property type="evidence" value="ECO:0007669"/>
    <property type="project" value="UniProtKB-EC"/>
</dbReference>
<evidence type="ECO:0000256" key="2">
    <source>
        <dbReference type="ARBA" id="ARBA00022679"/>
    </source>
</evidence>
<dbReference type="Gene3D" id="3.40.50.880">
    <property type="match status" value="1"/>
</dbReference>
<dbReference type="GO" id="GO:0008899">
    <property type="term" value="F:homoserine O-succinyltransferase activity"/>
    <property type="evidence" value="ECO:0007669"/>
    <property type="project" value="UniProtKB-UniRule"/>
</dbReference>
<dbReference type="SUPFAM" id="SSF52317">
    <property type="entry name" value="Class I glutamine amidotransferase-like"/>
    <property type="match status" value="1"/>
</dbReference>
<dbReference type="OrthoDB" id="9772423at2"/>
<organism evidence="6 7">
    <name type="scientific">Levilactobacillus acidifarinae DSM 19394 = JCM 15949</name>
    <dbReference type="NCBI Taxonomy" id="1423715"/>
    <lineage>
        <taxon>Bacteria</taxon>
        <taxon>Bacillati</taxon>
        <taxon>Bacillota</taxon>
        <taxon>Bacilli</taxon>
        <taxon>Lactobacillales</taxon>
        <taxon>Lactobacillaceae</taxon>
        <taxon>Levilactobacillus</taxon>
    </lineage>
</organism>
<evidence type="ECO:0000256" key="1">
    <source>
        <dbReference type="ARBA" id="ARBA00022605"/>
    </source>
</evidence>
<comment type="caution">
    <text evidence="6">The sequence shown here is derived from an EMBL/GenBank/DDBJ whole genome shotgun (WGS) entry which is preliminary data.</text>
</comment>
<name>A0A0R1LFD7_9LACO</name>
<dbReference type="GO" id="GO:0005737">
    <property type="term" value="C:cytoplasm"/>
    <property type="evidence" value="ECO:0007669"/>
    <property type="project" value="UniProtKB-SubCell"/>
</dbReference>
<feature type="binding site" evidence="4">
    <location>
        <position position="153"/>
    </location>
    <ligand>
        <name>substrate</name>
    </ligand>
</feature>
<dbReference type="AlphaFoldDB" id="A0A0R1LFD7"/>
<keyword evidence="2 4" id="KW-0808">Transferase</keyword>
<feature type="site" description="Important for acyl-CoA specificity" evidence="4">
    <location>
        <position position="101"/>
    </location>
</feature>
<feature type="site" description="Important for substrate specificity" evidence="4">
    <location>
        <position position="184"/>
    </location>
</feature>
<dbReference type="InterPro" id="IPR033752">
    <property type="entry name" value="MetA_family"/>
</dbReference>
<dbReference type="PANTHER" id="PTHR20919:SF0">
    <property type="entry name" value="HOMOSERINE O-SUCCINYLTRANSFERASE"/>
    <property type="match status" value="1"/>
</dbReference>
<dbReference type="PIRSF" id="PIRSF000450">
    <property type="entry name" value="H_ser_succinyltr"/>
    <property type="match status" value="1"/>
</dbReference>
<sequence length="289" mass="32545">MTVIATNGLLKAQHQWIDDELQTDPLQILILNLMPTKLETERQFLQRFAAVDQDVAVTFMYPTRHHFKTVSRAAIVANYVSIDQVVDQSFDGVIITGAPVEQLPFEDVDYWHEFVAISDWTHRHASQTLYECWAAQAGLYQDFDIPKYDLPQKAFGIYAATTVDEHAQLMSGLSAGGLLKMPQSRHTALDLPATLPADLQVVAANAEVGPLVLTAPNQRAVYVTGHPEYTADTLAREYRRDRRKQLAVPVPQHYFKSPASTAVNYSWPDASRRFYQNWLTSLTLTKVGL</sequence>
<gene>
    <name evidence="4" type="primary">metAA</name>
    <name evidence="6" type="ORF">FD25_GL000485</name>
</gene>
<evidence type="ECO:0000313" key="7">
    <source>
        <dbReference type="Proteomes" id="UP000051955"/>
    </source>
</evidence>
<dbReference type="RefSeq" id="WP_057803535.1">
    <property type="nucleotide sequence ID" value="NZ_AZDV01000026.1"/>
</dbReference>
<proteinExistence type="inferred from homology"/>
<keyword evidence="3 4" id="KW-0012">Acyltransferase</keyword>
<keyword evidence="4" id="KW-0486">Methionine biosynthesis</keyword>
<feature type="active site" evidence="4">
    <location>
        <position position="228"/>
    </location>
</feature>
<feature type="active site" description="Proton acceptor" evidence="4">
    <location>
        <position position="226"/>
    </location>
</feature>
<protein>
    <recommendedName>
        <fullName evidence="4">Homoserine O-acetyltransferase</fullName>
        <shortName evidence="4">HAT</shortName>
        <ecNumber evidence="4">2.3.1.31</ecNumber>
    </recommendedName>
    <alternativeName>
        <fullName evidence="4">Homoserine transacetylase</fullName>
        <shortName evidence="4">HTA</shortName>
    </alternativeName>
</protein>
<comment type="similarity">
    <text evidence="4">Belongs to the MetA family.</text>
</comment>
<dbReference type="EC" id="2.3.1.31" evidence="4"/>
<dbReference type="Proteomes" id="UP000051955">
    <property type="component" value="Unassembled WGS sequence"/>
</dbReference>
<keyword evidence="4" id="KW-0963">Cytoplasm</keyword>
<feature type="active site" description="Acyl-thioester intermediate" evidence="4 5">
    <location>
        <position position="132"/>
    </location>
</feature>
<evidence type="ECO:0000256" key="3">
    <source>
        <dbReference type="ARBA" id="ARBA00023315"/>
    </source>
</evidence>
<feature type="binding site" evidence="4">
    <location>
        <position position="240"/>
    </location>
    <ligand>
        <name>substrate</name>
    </ligand>
</feature>
<evidence type="ECO:0000256" key="5">
    <source>
        <dbReference type="PIRSR" id="PIRSR000450-1"/>
    </source>
</evidence>
<comment type="subcellular location">
    <subcellularLocation>
        <location evidence="4">Cytoplasm</location>
    </subcellularLocation>
</comment>
<comment type="caution">
    <text evidence="4">Lacks conserved residue(s) required for the propagation of feature annotation.</text>
</comment>
<comment type="pathway">
    <text evidence="4">Amino-acid biosynthesis; L-methionine biosynthesis via de novo pathway; O-acetyl-L-homoserine from L-homoserine: step 1/1.</text>
</comment>
<dbReference type="EMBL" id="AZDV01000026">
    <property type="protein sequence ID" value="KRK94518.1"/>
    <property type="molecule type" value="Genomic_DNA"/>
</dbReference>
<dbReference type="GO" id="GO:0009086">
    <property type="term" value="P:methionine biosynthetic process"/>
    <property type="evidence" value="ECO:0007669"/>
    <property type="project" value="UniProtKB-UniRule"/>
</dbReference>
<comment type="function">
    <text evidence="4">Transfers an acetyl group from acetyl-CoA to L-homoserine, forming acetyl-L-homoserine.</text>
</comment>
<keyword evidence="7" id="KW-1185">Reference proteome</keyword>
<dbReference type="PATRIC" id="fig|1423715.3.peg.508"/>
<dbReference type="HAMAP" id="MF_00295">
    <property type="entry name" value="MetA_acyltransf"/>
    <property type="match status" value="1"/>
</dbReference>
<dbReference type="Pfam" id="PF04204">
    <property type="entry name" value="HTS"/>
    <property type="match status" value="1"/>
</dbReference>
<feature type="binding site" evidence="4">
    <location>
        <position position="184"/>
    </location>
    <ligand>
        <name>substrate</name>
    </ligand>
</feature>
<keyword evidence="1 4" id="KW-0028">Amino-acid biosynthesis</keyword>